<evidence type="ECO:0000313" key="7">
    <source>
        <dbReference type="EMBL" id="KAL1490382.1"/>
    </source>
</evidence>
<dbReference type="GO" id="GO:0060255">
    <property type="term" value="P:regulation of macromolecule metabolic process"/>
    <property type="evidence" value="ECO:0007669"/>
    <property type="project" value="UniProtKB-ARBA"/>
</dbReference>
<dbReference type="EMBL" id="JBDJPC010000010">
    <property type="protein sequence ID" value="KAL1490382.1"/>
    <property type="molecule type" value="Genomic_DNA"/>
</dbReference>
<keyword evidence="3" id="KW-0378">Hydrolase</keyword>
<evidence type="ECO:0000256" key="2">
    <source>
        <dbReference type="ARBA" id="ARBA00022670"/>
    </source>
</evidence>
<name>A0ABD1E8U7_HYPHA</name>
<dbReference type="AlphaFoldDB" id="A0ABD1E8U7"/>
<accession>A0ABD1E8U7</accession>
<evidence type="ECO:0000256" key="1">
    <source>
        <dbReference type="ARBA" id="ARBA00005234"/>
    </source>
</evidence>
<keyword evidence="2" id="KW-0645">Protease</keyword>
<dbReference type="PANTHER" id="PTHR12606">
    <property type="entry name" value="SENTRIN/SUMO-SPECIFIC PROTEASE"/>
    <property type="match status" value="1"/>
</dbReference>
<dbReference type="Proteomes" id="UP001566132">
    <property type="component" value="Unassembled WGS sequence"/>
</dbReference>
<feature type="domain" description="Ubiquitin-like protease family profile" evidence="6">
    <location>
        <begin position="415"/>
        <end position="578"/>
    </location>
</feature>
<evidence type="ECO:0000256" key="3">
    <source>
        <dbReference type="ARBA" id="ARBA00022801"/>
    </source>
</evidence>
<keyword evidence="4" id="KW-0788">Thiol protease</keyword>
<sequence>MEGPFKSVLEYIRSLFSGPFVERDRKRRASVLDIPIKSKISRLSNTSSTGTSRIIPIQQEGYDSILPRKSESFKRSYFPLARRSPMRPLRAEDVIVLDDNEEPNEGVRRSFNNSCRNENQRQNKGFSSTPIEKKHSVGRMSFNSDNGDVILVKTTPKETQTPLLSQSRNMADKSLFTIGNGCATGAKPKDRSGFKSANASILDYTYRLEDKKQYRKLLEQSTSNNSSVYFTPMGKLFKNYDVTHSNLDKSLEKPKESTRERIIRVLDSWENDTVEVKDSDSEESVVLVNPPSPKPDIKVDPVNSFKKIVDSSEVTKKDWLDRMVESHKQFVEQRQRDIDDLRQFSRQTEEINRDINLELLRRRVNDCLQFKEIILPEIVVQPEAELPKLTNEQLDMVHRVLKGNPNEVLAQKFNLNITRRDLMTLAGLNWLNDEVINFYMNLIIERGKESDKYPKTWAFNTFFYMKLIKDGPQSLRRWTKKIDLFSYDLICIPIHLGMHWCMAIIDFRDNSIRYYDSMGSPNNKCLDALRRYLEAEHLDKKGISYNTSEFTLENMENIPQQMNGSDCGMFSCTFAEFISRNAKITFGQEDMPYLRKKMIVEIMTGELLIK</sequence>
<dbReference type="InterPro" id="IPR003653">
    <property type="entry name" value="Peptidase_C48_C"/>
</dbReference>
<dbReference type="GO" id="GO:0080090">
    <property type="term" value="P:regulation of primary metabolic process"/>
    <property type="evidence" value="ECO:0007669"/>
    <property type="project" value="UniProtKB-ARBA"/>
</dbReference>
<evidence type="ECO:0000259" key="6">
    <source>
        <dbReference type="PROSITE" id="PS50600"/>
    </source>
</evidence>
<feature type="region of interest" description="Disordered" evidence="5">
    <location>
        <begin position="102"/>
        <end position="133"/>
    </location>
</feature>
<protein>
    <recommendedName>
        <fullName evidence="6">Ubiquitin-like protease family profile domain-containing protein</fullName>
    </recommendedName>
</protein>
<dbReference type="GO" id="GO:0008234">
    <property type="term" value="F:cysteine-type peptidase activity"/>
    <property type="evidence" value="ECO:0007669"/>
    <property type="project" value="UniProtKB-KW"/>
</dbReference>
<feature type="compositionally biased region" description="Polar residues" evidence="5">
    <location>
        <begin position="110"/>
        <end position="130"/>
    </location>
</feature>
<dbReference type="SUPFAM" id="SSF54001">
    <property type="entry name" value="Cysteine proteinases"/>
    <property type="match status" value="1"/>
</dbReference>
<evidence type="ECO:0000256" key="4">
    <source>
        <dbReference type="ARBA" id="ARBA00022807"/>
    </source>
</evidence>
<dbReference type="PANTHER" id="PTHR12606:SF141">
    <property type="entry name" value="GH15225P-RELATED"/>
    <property type="match status" value="1"/>
</dbReference>
<proteinExistence type="inferred from homology"/>
<evidence type="ECO:0000256" key="5">
    <source>
        <dbReference type="SAM" id="MobiDB-lite"/>
    </source>
</evidence>
<dbReference type="PROSITE" id="PS50600">
    <property type="entry name" value="ULP_PROTEASE"/>
    <property type="match status" value="1"/>
</dbReference>
<dbReference type="InterPro" id="IPR038765">
    <property type="entry name" value="Papain-like_cys_pep_sf"/>
</dbReference>
<organism evidence="7 8">
    <name type="scientific">Hypothenemus hampei</name>
    <name type="common">Coffee berry borer</name>
    <dbReference type="NCBI Taxonomy" id="57062"/>
    <lineage>
        <taxon>Eukaryota</taxon>
        <taxon>Metazoa</taxon>
        <taxon>Ecdysozoa</taxon>
        <taxon>Arthropoda</taxon>
        <taxon>Hexapoda</taxon>
        <taxon>Insecta</taxon>
        <taxon>Pterygota</taxon>
        <taxon>Neoptera</taxon>
        <taxon>Endopterygota</taxon>
        <taxon>Coleoptera</taxon>
        <taxon>Polyphaga</taxon>
        <taxon>Cucujiformia</taxon>
        <taxon>Curculionidae</taxon>
        <taxon>Scolytinae</taxon>
        <taxon>Hypothenemus</taxon>
    </lineage>
</organism>
<comment type="similarity">
    <text evidence="1">Belongs to the peptidase C48 family.</text>
</comment>
<evidence type="ECO:0000313" key="8">
    <source>
        <dbReference type="Proteomes" id="UP001566132"/>
    </source>
</evidence>
<dbReference type="Pfam" id="PF02902">
    <property type="entry name" value="Peptidase_C48"/>
    <property type="match status" value="1"/>
</dbReference>
<dbReference type="GO" id="GO:0006508">
    <property type="term" value="P:proteolysis"/>
    <property type="evidence" value="ECO:0007669"/>
    <property type="project" value="UniProtKB-KW"/>
</dbReference>
<dbReference type="Gene3D" id="3.40.395.10">
    <property type="entry name" value="Adenoviral Proteinase, Chain A"/>
    <property type="match status" value="1"/>
</dbReference>
<reference evidence="7 8" key="1">
    <citation type="submission" date="2024-05" db="EMBL/GenBank/DDBJ databases">
        <title>Genetic variation in Jamaican populations of the coffee berry borer (Hypothenemus hampei).</title>
        <authorList>
            <person name="Errbii M."/>
            <person name="Myrie A."/>
        </authorList>
    </citation>
    <scope>NUCLEOTIDE SEQUENCE [LARGE SCALE GENOMIC DNA]</scope>
    <source>
        <strain evidence="7">JA-Hopewell-2020-01-JO</strain>
        <tissue evidence="7">Whole body</tissue>
    </source>
</reference>
<gene>
    <name evidence="7" type="ORF">ABEB36_013091</name>
</gene>
<keyword evidence="8" id="KW-1185">Reference proteome</keyword>
<dbReference type="FunFam" id="3.40.395.10:FF:000001">
    <property type="entry name" value="Sentrin-specific protease 1"/>
    <property type="match status" value="1"/>
</dbReference>
<comment type="caution">
    <text evidence="7">The sequence shown here is derived from an EMBL/GenBank/DDBJ whole genome shotgun (WGS) entry which is preliminary data.</text>
</comment>